<dbReference type="AlphaFoldDB" id="A0A1G9UKJ3"/>
<sequence>MLNNYSIRPKSRNFGFDRGKPIDRFYIERFLENNRREIQGHVLEIGDNFYTRTYGDNVTKSDVLNLISSPEATIVGDLATGENIPQGVFDCIILTQVIHVIYDIKMALKHTFNALKPGGTLLLTTSGLSASCRTDFHGDYWRLTDTSLRMLLNELVDEERIEIDVFGNVAVAKAFLDGLAIHEIPEAILGIKDDHYQVILTAKVKK</sequence>
<dbReference type="InterPro" id="IPR029063">
    <property type="entry name" value="SAM-dependent_MTases_sf"/>
</dbReference>
<dbReference type="Pfam" id="PF13489">
    <property type="entry name" value="Methyltransf_23"/>
    <property type="match status" value="1"/>
</dbReference>
<keyword evidence="2" id="KW-1185">Reference proteome</keyword>
<dbReference type="STRING" id="459525.SAMN04488137_0978"/>
<keyword evidence="1" id="KW-0808">Transferase</keyword>
<name>A0A1G9UKJ3_9BACL</name>
<dbReference type="Gene3D" id="3.40.50.150">
    <property type="entry name" value="Vaccinia Virus protein VP39"/>
    <property type="match status" value="1"/>
</dbReference>
<dbReference type="RefSeq" id="WP_170834229.1">
    <property type="nucleotide sequence ID" value="NZ_FNHW01000001.1"/>
</dbReference>
<gene>
    <name evidence="1" type="ORF">SAMN04488137_0978</name>
</gene>
<evidence type="ECO:0000313" key="1">
    <source>
        <dbReference type="EMBL" id="SDM60344.1"/>
    </source>
</evidence>
<protein>
    <submittedName>
        <fullName evidence="1">Methyltransferase domain-containing protein</fullName>
    </submittedName>
</protein>
<proteinExistence type="predicted"/>
<organism evidence="1 2">
    <name type="scientific">Fictibacillus solisalsi</name>
    <dbReference type="NCBI Taxonomy" id="459525"/>
    <lineage>
        <taxon>Bacteria</taxon>
        <taxon>Bacillati</taxon>
        <taxon>Bacillota</taxon>
        <taxon>Bacilli</taxon>
        <taxon>Bacillales</taxon>
        <taxon>Fictibacillaceae</taxon>
        <taxon>Fictibacillus</taxon>
    </lineage>
</organism>
<dbReference type="SUPFAM" id="SSF53335">
    <property type="entry name" value="S-adenosyl-L-methionine-dependent methyltransferases"/>
    <property type="match status" value="1"/>
</dbReference>
<dbReference type="Proteomes" id="UP000199544">
    <property type="component" value="Unassembled WGS sequence"/>
</dbReference>
<dbReference type="GO" id="GO:0032259">
    <property type="term" value="P:methylation"/>
    <property type="evidence" value="ECO:0007669"/>
    <property type="project" value="UniProtKB-KW"/>
</dbReference>
<accession>A0A1G9UKJ3</accession>
<reference evidence="2" key="1">
    <citation type="submission" date="2016-10" db="EMBL/GenBank/DDBJ databases">
        <authorList>
            <person name="Varghese N."/>
            <person name="Submissions S."/>
        </authorList>
    </citation>
    <scope>NUCLEOTIDE SEQUENCE [LARGE SCALE GENOMIC DNA]</scope>
    <source>
        <strain evidence="2">CGMCC 1.6854</strain>
    </source>
</reference>
<dbReference type="GO" id="GO:0008168">
    <property type="term" value="F:methyltransferase activity"/>
    <property type="evidence" value="ECO:0007669"/>
    <property type="project" value="UniProtKB-KW"/>
</dbReference>
<keyword evidence="1" id="KW-0489">Methyltransferase</keyword>
<dbReference type="EMBL" id="FNHW01000001">
    <property type="protein sequence ID" value="SDM60344.1"/>
    <property type="molecule type" value="Genomic_DNA"/>
</dbReference>
<evidence type="ECO:0000313" key="2">
    <source>
        <dbReference type="Proteomes" id="UP000199544"/>
    </source>
</evidence>